<dbReference type="AlphaFoldDB" id="A0A0L0EYD1"/>
<organism evidence="1 2">
    <name type="scientific">Sphaeroforma arctica JP610</name>
    <dbReference type="NCBI Taxonomy" id="667725"/>
    <lineage>
        <taxon>Eukaryota</taxon>
        <taxon>Ichthyosporea</taxon>
        <taxon>Ichthyophonida</taxon>
        <taxon>Sphaeroforma</taxon>
    </lineage>
</organism>
<feature type="non-terminal residue" evidence="1">
    <location>
        <position position="1"/>
    </location>
</feature>
<evidence type="ECO:0000313" key="1">
    <source>
        <dbReference type="EMBL" id="KNC69436.1"/>
    </source>
</evidence>
<accession>A0A0L0EYD1</accession>
<evidence type="ECO:0000313" key="2">
    <source>
        <dbReference type="Proteomes" id="UP000054560"/>
    </source>
</evidence>
<gene>
    <name evidence="1" type="ORF">SARC_18054</name>
</gene>
<sequence>SDTKGNREALQEAHTGQLASSIMKKYKSDYMIQQRAMALRDLVKKGLFG</sequence>
<dbReference type="GeneID" id="25918558"/>
<keyword evidence="2" id="KW-1185">Reference proteome</keyword>
<dbReference type="EMBL" id="KQ255000">
    <property type="protein sequence ID" value="KNC69436.1"/>
    <property type="molecule type" value="Genomic_DNA"/>
</dbReference>
<name>A0A0L0EYD1_9EUKA</name>
<dbReference type="Proteomes" id="UP000054560">
    <property type="component" value="Unassembled WGS sequence"/>
</dbReference>
<dbReference type="RefSeq" id="XP_014143338.1">
    <property type="nucleotide sequence ID" value="XM_014287863.1"/>
</dbReference>
<reference evidence="1 2" key="1">
    <citation type="submission" date="2011-02" db="EMBL/GenBank/DDBJ databases">
        <title>The Genome Sequence of Sphaeroforma arctica JP610.</title>
        <authorList>
            <consortium name="The Broad Institute Genome Sequencing Platform"/>
            <person name="Russ C."/>
            <person name="Cuomo C."/>
            <person name="Young S.K."/>
            <person name="Zeng Q."/>
            <person name="Gargeya S."/>
            <person name="Alvarado L."/>
            <person name="Berlin A."/>
            <person name="Chapman S.B."/>
            <person name="Chen Z."/>
            <person name="Freedman E."/>
            <person name="Gellesch M."/>
            <person name="Goldberg J."/>
            <person name="Griggs A."/>
            <person name="Gujja S."/>
            <person name="Heilman E."/>
            <person name="Heiman D."/>
            <person name="Howarth C."/>
            <person name="Mehta T."/>
            <person name="Neiman D."/>
            <person name="Pearson M."/>
            <person name="Roberts A."/>
            <person name="Saif S."/>
            <person name="Shea T."/>
            <person name="Shenoy N."/>
            <person name="Sisk P."/>
            <person name="Stolte C."/>
            <person name="Sykes S."/>
            <person name="White J."/>
            <person name="Yandava C."/>
            <person name="Burger G."/>
            <person name="Gray M.W."/>
            <person name="Holland P.W.H."/>
            <person name="King N."/>
            <person name="Lang F.B.F."/>
            <person name="Roger A.J."/>
            <person name="Ruiz-Trillo I."/>
            <person name="Haas B."/>
            <person name="Nusbaum C."/>
            <person name="Birren B."/>
        </authorList>
    </citation>
    <scope>NUCLEOTIDE SEQUENCE [LARGE SCALE GENOMIC DNA]</scope>
    <source>
        <strain evidence="1 2">JP610</strain>
    </source>
</reference>
<protein>
    <submittedName>
        <fullName evidence="1">Uncharacterized protein</fullName>
    </submittedName>
</protein>
<proteinExistence type="predicted"/>